<dbReference type="Gene3D" id="3.40.50.300">
    <property type="entry name" value="P-loop containing nucleotide triphosphate hydrolases"/>
    <property type="match status" value="1"/>
</dbReference>
<dbReference type="InterPro" id="IPR041679">
    <property type="entry name" value="DNA2/NAM7-like_C"/>
</dbReference>
<dbReference type="RefSeq" id="WP_207674810.1">
    <property type="nucleotide sequence ID" value="NZ_JAFREM010000027.1"/>
</dbReference>
<evidence type="ECO:0000313" key="8">
    <source>
        <dbReference type="Proteomes" id="UP000664601"/>
    </source>
</evidence>
<gene>
    <name evidence="7" type="ORF">JZO70_16710</name>
</gene>
<dbReference type="PANTHER" id="PTHR43788:SF8">
    <property type="entry name" value="DNA-BINDING PROTEIN SMUBP-2"/>
    <property type="match status" value="1"/>
</dbReference>
<feature type="domain" description="DUF2726" evidence="5">
    <location>
        <begin position="238"/>
        <end position="327"/>
    </location>
</feature>
<evidence type="ECO:0000256" key="2">
    <source>
        <dbReference type="ARBA" id="ARBA00022801"/>
    </source>
</evidence>
<keyword evidence="2" id="KW-0378">Hydrolase</keyword>
<evidence type="ECO:0000256" key="1">
    <source>
        <dbReference type="ARBA" id="ARBA00022741"/>
    </source>
</evidence>
<dbReference type="InterPro" id="IPR024402">
    <property type="entry name" value="DUF2726"/>
</dbReference>
<dbReference type="Proteomes" id="UP000664601">
    <property type="component" value="Unassembled WGS sequence"/>
</dbReference>
<dbReference type="InterPro" id="IPR027417">
    <property type="entry name" value="P-loop_NTPase"/>
</dbReference>
<evidence type="ECO:0000259" key="6">
    <source>
        <dbReference type="Pfam" id="PF13087"/>
    </source>
</evidence>
<feature type="domain" description="DNA2/NAM7 helicase-like C-terminal" evidence="6">
    <location>
        <begin position="44"/>
        <end position="150"/>
    </location>
</feature>
<accession>A0ABS3LFM5</accession>
<keyword evidence="4" id="KW-0067">ATP-binding</keyword>
<dbReference type="Pfam" id="PF10881">
    <property type="entry name" value="DUF2726"/>
    <property type="match status" value="1"/>
</dbReference>
<comment type="caution">
    <text evidence="7">The sequence shown here is derived from an EMBL/GenBank/DDBJ whole genome shotgun (WGS) entry which is preliminary data.</text>
</comment>
<dbReference type="SUPFAM" id="SSF52540">
    <property type="entry name" value="P-loop containing nucleoside triphosphate hydrolases"/>
    <property type="match status" value="1"/>
</dbReference>
<proteinExistence type="predicted"/>
<sequence length="336" mass="38711">NLFYEEHYRCHPKIIQFCNQQFYNNQLIPMTQDNGEQSIEIITTSKGNHTRNFANLREIESMVEVRRSYEEDIGFITPYNAQVELAEQLLPENFTKRTVHKSQGREHNEIVFSTVLDKKKSGIKSLSFVDQSPLVNVAVSRAINKFTLVTGNDVFGKNSNIAALIRYIKYYADSDLIYDSPVISAFDLLYQDYDESLEKLQDRLSYSNAKYKSERIVDVLLKDLLEQEELHSLVVHKQVFLNQLVSLEKNLFTPRELEFMNQKASCDFVLYYKVGKTPLCVIEVDGGSHREDAQKERDSQKNSILEKAAIPLLRLQTVEGKIEAKLESFIKGCLSS</sequence>
<feature type="non-terminal residue" evidence="7">
    <location>
        <position position="1"/>
    </location>
</feature>
<dbReference type="InterPro" id="IPR047187">
    <property type="entry name" value="SF1_C_Upf1"/>
</dbReference>
<name>A0ABS3LFM5_9ENTE</name>
<evidence type="ECO:0000256" key="3">
    <source>
        <dbReference type="ARBA" id="ARBA00022806"/>
    </source>
</evidence>
<keyword evidence="1" id="KW-0547">Nucleotide-binding</keyword>
<reference evidence="7 8" key="1">
    <citation type="submission" date="2021-03" db="EMBL/GenBank/DDBJ databases">
        <title>Enterococcal diversity collection.</title>
        <authorList>
            <person name="Gilmore M.S."/>
            <person name="Schwartzman J."/>
            <person name="Van Tyne D."/>
            <person name="Martin M."/>
            <person name="Earl A.M."/>
            <person name="Manson A.L."/>
            <person name="Straub T."/>
            <person name="Salamzade R."/>
            <person name="Saavedra J."/>
            <person name="Lebreton F."/>
            <person name="Prichula J."/>
            <person name="Schaufler K."/>
            <person name="Gaca A."/>
            <person name="Sgardioli B."/>
            <person name="Wagenaar J."/>
            <person name="Strong T."/>
        </authorList>
    </citation>
    <scope>NUCLEOTIDE SEQUENCE [LARGE SCALE GENOMIC DNA]</scope>
    <source>
        <strain evidence="7 8">669A</strain>
    </source>
</reference>
<dbReference type="Pfam" id="PF13087">
    <property type="entry name" value="AAA_12"/>
    <property type="match status" value="1"/>
</dbReference>
<evidence type="ECO:0000259" key="5">
    <source>
        <dbReference type="Pfam" id="PF10881"/>
    </source>
</evidence>
<dbReference type="CDD" id="cd18808">
    <property type="entry name" value="SF1_C_Upf1"/>
    <property type="match status" value="1"/>
</dbReference>
<dbReference type="PANTHER" id="PTHR43788">
    <property type="entry name" value="DNA2/NAM7 HELICASE FAMILY MEMBER"/>
    <property type="match status" value="1"/>
</dbReference>
<keyword evidence="3" id="KW-0347">Helicase</keyword>
<keyword evidence="8" id="KW-1185">Reference proteome</keyword>
<evidence type="ECO:0000256" key="4">
    <source>
        <dbReference type="ARBA" id="ARBA00022840"/>
    </source>
</evidence>
<dbReference type="EMBL" id="JAFREM010000027">
    <property type="protein sequence ID" value="MBO1307818.1"/>
    <property type="molecule type" value="Genomic_DNA"/>
</dbReference>
<evidence type="ECO:0000313" key="7">
    <source>
        <dbReference type="EMBL" id="MBO1307818.1"/>
    </source>
</evidence>
<organism evidence="7 8">
    <name type="scientific">Candidatus Enterococcus moelleringii</name>
    <dbReference type="NCBI Taxonomy" id="2815325"/>
    <lineage>
        <taxon>Bacteria</taxon>
        <taxon>Bacillati</taxon>
        <taxon>Bacillota</taxon>
        <taxon>Bacilli</taxon>
        <taxon>Lactobacillales</taxon>
        <taxon>Enterococcaceae</taxon>
        <taxon>Enterococcus</taxon>
    </lineage>
</organism>
<protein>
    <submittedName>
        <fullName evidence="7">DUF2726 domain-containing protein</fullName>
    </submittedName>
</protein>
<dbReference type="InterPro" id="IPR050534">
    <property type="entry name" value="Coronavir_polyprotein_1ab"/>
</dbReference>
<dbReference type="Gene3D" id="3.40.960.10">
    <property type="entry name" value="VSR Endonuclease"/>
    <property type="match status" value="1"/>
</dbReference>